<gene>
    <name evidence="4" type="ORF">E3C22_10390</name>
</gene>
<proteinExistence type="predicted"/>
<reference evidence="4 5" key="1">
    <citation type="submission" date="2019-03" db="EMBL/GenBank/DDBJ databases">
        <title>Jiella endophytica sp. nov., a novel endophytic bacterium isolated from root of Ficus microcarpa Linn. f.</title>
        <authorList>
            <person name="Tuo L."/>
        </authorList>
    </citation>
    <scope>NUCLEOTIDE SEQUENCE [LARGE SCALE GENOMIC DNA]</scope>
    <source>
        <strain evidence="4 5">CBS5Q-3</strain>
    </source>
</reference>
<dbReference type="EMBL" id="SOZD01000003">
    <property type="protein sequence ID" value="TFF22862.1"/>
    <property type="molecule type" value="Genomic_DNA"/>
</dbReference>
<dbReference type="SMART" id="SM00014">
    <property type="entry name" value="acidPPc"/>
    <property type="match status" value="1"/>
</dbReference>
<feature type="transmembrane region" description="Helical" evidence="2">
    <location>
        <begin position="212"/>
        <end position="233"/>
    </location>
</feature>
<dbReference type="AlphaFoldDB" id="A0A4Y8RJE6"/>
<feature type="transmembrane region" description="Helical" evidence="2">
    <location>
        <begin position="21"/>
        <end position="41"/>
    </location>
</feature>
<feature type="domain" description="Phosphatidic acid phosphatase type 2/haloperoxidase" evidence="3">
    <location>
        <begin position="113"/>
        <end position="227"/>
    </location>
</feature>
<keyword evidence="2" id="KW-0472">Membrane</keyword>
<dbReference type="Pfam" id="PF01569">
    <property type="entry name" value="PAP2"/>
    <property type="match status" value="1"/>
</dbReference>
<sequence length="282" mass="30901">MINSRKTARRLGRLSLWLWQKVEIWTLLGALIVAGAIWAFVSIAGEVVEGDTQGLDRTILLALRSSTDPSDPIGPRWLEEFGRDVTALGGTGILIMITTFVALYLWISAKRRSMVMVVAAIASGFLVSQILKRGFDRPRPDLVPHGDYVYTASFPSGHAMMSAVTYLTLGILLARVEPRRRVRAFLLGLAVFLTVIIGISRVYLGVHWPSDVLAGWTAGAAWALMWWLLATWLERRGAVEPSPQNVASPDRIGRAPTGERAAMNSDLASNEPAGRDRPSLQG</sequence>
<feature type="transmembrane region" description="Helical" evidence="2">
    <location>
        <begin position="185"/>
        <end position="206"/>
    </location>
</feature>
<keyword evidence="2" id="KW-1133">Transmembrane helix</keyword>
<protein>
    <submittedName>
        <fullName evidence="4">Phosphatase PAP2 family protein</fullName>
    </submittedName>
</protein>
<dbReference type="InterPro" id="IPR000326">
    <property type="entry name" value="PAP2/HPO"/>
</dbReference>
<evidence type="ECO:0000256" key="2">
    <source>
        <dbReference type="SAM" id="Phobius"/>
    </source>
</evidence>
<feature type="transmembrane region" description="Helical" evidence="2">
    <location>
        <begin position="114"/>
        <end position="131"/>
    </location>
</feature>
<evidence type="ECO:0000259" key="3">
    <source>
        <dbReference type="SMART" id="SM00014"/>
    </source>
</evidence>
<organism evidence="4 5">
    <name type="scientific">Jiella endophytica</name>
    <dbReference type="NCBI Taxonomy" id="2558362"/>
    <lineage>
        <taxon>Bacteria</taxon>
        <taxon>Pseudomonadati</taxon>
        <taxon>Pseudomonadota</taxon>
        <taxon>Alphaproteobacteria</taxon>
        <taxon>Hyphomicrobiales</taxon>
        <taxon>Aurantimonadaceae</taxon>
        <taxon>Jiella</taxon>
    </lineage>
</organism>
<evidence type="ECO:0000313" key="5">
    <source>
        <dbReference type="Proteomes" id="UP000298179"/>
    </source>
</evidence>
<evidence type="ECO:0000256" key="1">
    <source>
        <dbReference type="SAM" id="MobiDB-lite"/>
    </source>
</evidence>
<feature type="transmembrane region" description="Helical" evidence="2">
    <location>
        <begin position="151"/>
        <end position="173"/>
    </location>
</feature>
<dbReference type="OrthoDB" id="9801622at2"/>
<keyword evidence="2" id="KW-0812">Transmembrane</keyword>
<keyword evidence="5" id="KW-1185">Reference proteome</keyword>
<comment type="caution">
    <text evidence="4">The sequence shown here is derived from an EMBL/GenBank/DDBJ whole genome shotgun (WGS) entry which is preliminary data.</text>
</comment>
<dbReference type="SUPFAM" id="SSF48317">
    <property type="entry name" value="Acid phosphatase/Vanadium-dependent haloperoxidase"/>
    <property type="match status" value="1"/>
</dbReference>
<dbReference type="CDD" id="cd03392">
    <property type="entry name" value="PAP2_like_2"/>
    <property type="match status" value="1"/>
</dbReference>
<feature type="region of interest" description="Disordered" evidence="1">
    <location>
        <begin position="240"/>
        <end position="282"/>
    </location>
</feature>
<dbReference type="RefSeq" id="WP_134761963.1">
    <property type="nucleotide sequence ID" value="NZ_SOZD01000003.1"/>
</dbReference>
<dbReference type="InterPro" id="IPR036938">
    <property type="entry name" value="PAP2/HPO_sf"/>
</dbReference>
<dbReference type="Gene3D" id="1.20.144.10">
    <property type="entry name" value="Phosphatidic acid phosphatase type 2/haloperoxidase"/>
    <property type="match status" value="2"/>
</dbReference>
<evidence type="ECO:0000313" key="4">
    <source>
        <dbReference type="EMBL" id="TFF22862.1"/>
    </source>
</evidence>
<accession>A0A4Y8RJE6</accession>
<name>A0A4Y8RJE6_9HYPH</name>
<dbReference type="Proteomes" id="UP000298179">
    <property type="component" value="Unassembled WGS sequence"/>
</dbReference>
<feature type="compositionally biased region" description="Basic and acidic residues" evidence="1">
    <location>
        <begin position="273"/>
        <end position="282"/>
    </location>
</feature>
<feature type="transmembrane region" description="Helical" evidence="2">
    <location>
        <begin position="85"/>
        <end position="107"/>
    </location>
</feature>
<dbReference type="PANTHER" id="PTHR14969">
    <property type="entry name" value="SPHINGOSINE-1-PHOSPHATE PHOSPHOHYDROLASE"/>
    <property type="match status" value="1"/>
</dbReference>
<dbReference type="PANTHER" id="PTHR14969:SF13">
    <property type="entry name" value="AT30094P"/>
    <property type="match status" value="1"/>
</dbReference>